<dbReference type="GO" id="GO:0016020">
    <property type="term" value="C:membrane"/>
    <property type="evidence" value="ECO:0007669"/>
    <property type="project" value="UniProtKB-SubCell"/>
</dbReference>
<evidence type="ECO:0000256" key="2">
    <source>
        <dbReference type="ARBA" id="ARBA00022692"/>
    </source>
</evidence>
<keyword evidence="3" id="KW-1133">Transmembrane helix</keyword>
<proteinExistence type="predicted"/>
<sequence>MGLMNLVKAALVLTVVVIAMGAYTRLADAGLGCPDWQGAMAS</sequence>
<keyword evidence="8" id="KW-1185">Reference proteome</keyword>
<keyword evidence="4" id="KW-0350">Heme biosynthesis</keyword>
<keyword evidence="2" id="KW-0812">Transmembrane</keyword>
<gene>
    <name evidence="7" type="ORF">JCM19235_5453</name>
</gene>
<reference evidence="7 8" key="2">
    <citation type="submission" date="2014-09" db="EMBL/GenBank/DDBJ databases">
        <authorList>
            <consortium name="NBRP consortium"/>
            <person name="Sawabe T."/>
            <person name="Meirelles P."/>
            <person name="Nakanishi M."/>
            <person name="Sayaka M."/>
            <person name="Hattori M."/>
            <person name="Ohkuma M."/>
        </authorList>
    </citation>
    <scope>NUCLEOTIDE SEQUENCE [LARGE SCALE GENOMIC DNA]</scope>
    <source>
        <strain evidence="8">JCM19235</strain>
    </source>
</reference>
<evidence type="ECO:0000313" key="8">
    <source>
        <dbReference type="Proteomes" id="UP000029228"/>
    </source>
</evidence>
<comment type="caution">
    <text evidence="7">The sequence shown here is derived from an EMBL/GenBank/DDBJ whole genome shotgun (WGS) entry which is preliminary data.</text>
</comment>
<dbReference type="Pfam" id="PF02628">
    <property type="entry name" value="COX15-CtaA"/>
    <property type="match status" value="1"/>
</dbReference>
<keyword evidence="5" id="KW-0472">Membrane</keyword>
<dbReference type="GO" id="GO:0006784">
    <property type="term" value="P:heme A biosynthetic process"/>
    <property type="evidence" value="ECO:0007669"/>
    <property type="project" value="InterPro"/>
</dbReference>
<evidence type="ECO:0000256" key="5">
    <source>
        <dbReference type="ARBA" id="ARBA00023136"/>
    </source>
</evidence>
<protein>
    <submittedName>
        <fullName evidence="7">Heme A synthase cytochrome oxidase biogenesis protein Cox15-CtaA</fullName>
    </submittedName>
</protein>
<evidence type="ECO:0000313" key="7">
    <source>
        <dbReference type="EMBL" id="GAL16904.1"/>
    </source>
</evidence>
<dbReference type="InterPro" id="IPR003780">
    <property type="entry name" value="COX15/CtaA_fam"/>
</dbReference>
<organism evidence="7 8">
    <name type="scientific">Vibrio maritimus</name>
    <dbReference type="NCBI Taxonomy" id="990268"/>
    <lineage>
        <taxon>Bacteria</taxon>
        <taxon>Pseudomonadati</taxon>
        <taxon>Pseudomonadota</taxon>
        <taxon>Gammaproteobacteria</taxon>
        <taxon>Vibrionales</taxon>
        <taxon>Vibrionaceae</taxon>
        <taxon>Vibrio</taxon>
    </lineage>
</organism>
<evidence type="ECO:0000256" key="4">
    <source>
        <dbReference type="ARBA" id="ARBA00023133"/>
    </source>
</evidence>
<evidence type="ECO:0000256" key="1">
    <source>
        <dbReference type="ARBA" id="ARBA00004141"/>
    </source>
</evidence>
<reference evidence="7 8" key="1">
    <citation type="submission" date="2014-09" db="EMBL/GenBank/DDBJ databases">
        <title>Vibrio maritimus JCM 19235. (C45) whole genome shotgun sequence.</title>
        <authorList>
            <person name="Sawabe T."/>
            <person name="Meirelles P."/>
            <person name="Nakanishi M."/>
            <person name="Sayaka M."/>
            <person name="Hattori M."/>
            <person name="Ohkuma M."/>
        </authorList>
    </citation>
    <scope>NUCLEOTIDE SEQUENCE [LARGE SCALE GENOMIC DNA]</scope>
    <source>
        <strain evidence="8">JCM19235</strain>
    </source>
</reference>
<name>A0A090RRR7_9VIBR</name>
<dbReference type="EMBL" id="BBMR01000001">
    <property type="protein sequence ID" value="GAL16904.1"/>
    <property type="molecule type" value="Genomic_DNA"/>
</dbReference>
<comment type="pathway">
    <text evidence="6">Porphyrin-containing compound metabolism.</text>
</comment>
<accession>A0A090RRR7</accession>
<comment type="subcellular location">
    <subcellularLocation>
        <location evidence="1">Membrane</location>
        <topology evidence="1">Multi-pass membrane protein</topology>
    </subcellularLocation>
</comment>
<evidence type="ECO:0000256" key="6">
    <source>
        <dbReference type="ARBA" id="ARBA00023444"/>
    </source>
</evidence>
<dbReference type="AlphaFoldDB" id="A0A090RRR7"/>
<evidence type="ECO:0000256" key="3">
    <source>
        <dbReference type="ARBA" id="ARBA00022989"/>
    </source>
</evidence>
<dbReference type="STRING" id="990268.JCM19235_5453"/>
<dbReference type="Proteomes" id="UP000029228">
    <property type="component" value="Unassembled WGS sequence"/>
</dbReference>